<gene>
    <name evidence="7" type="ORF">HHL22_04615</name>
</gene>
<keyword evidence="5" id="KW-0732">Signal</keyword>
<evidence type="ECO:0000256" key="5">
    <source>
        <dbReference type="SAM" id="SignalP"/>
    </source>
</evidence>
<dbReference type="PROSITE" id="PS51352">
    <property type="entry name" value="THIOREDOXIN_2"/>
    <property type="match status" value="1"/>
</dbReference>
<accession>A0A7Y0ABS5</accession>
<dbReference type="PANTHER" id="PTHR42852:SF6">
    <property type="entry name" value="THIOL:DISULFIDE INTERCHANGE PROTEIN DSBE"/>
    <property type="match status" value="1"/>
</dbReference>
<protein>
    <submittedName>
        <fullName evidence="7">TlpA family protein disulfide reductase</fullName>
    </submittedName>
</protein>
<comment type="subcellular location">
    <subcellularLocation>
        <location evidence="1">Cell envelope</location>
    </subcellularLocation>
</comment>
<dbReference type="AlphaFoldDB" id="A0A7Y0ABS5"/>
<dbReference type="GO" id="GO:0016491">
    <property type="term" value="F:oxidoreductase activity"/>
    <property type="evidence" value="ECO:0007669"/>
    <property type="project" value="InterPro"/>
</dbReference>
<name>A0A7Y0ABS5_9BACT</name>
<dbReference type="CDD" id="cd02966">
    <property type="entry name" value="TlpA_like_family"/>
    <property type="match status" value="1"/>
</dbReference>
<evidence type="ECO:0000256" key="1">
    <source>
        <dbReference type="ARBA" id="ARBA00004196"/>
    </source>
</evidence>
<evidence type="ECO:0000256" key="4">
    <source>
        <dbReference type="ARBA" id="ARBA00023284"/>
    </source>
</evidence>
<dbReference type="SUPFAM" id="SSF52833">
    <property type="entry name" value="Thioredoxin-like"/>
    <property type="match status" value="1"/>
</dbReference>
<dbReference type="Gene3D" id="3.40.30.10">
    <property type="entry name" value="Glutaredoxin"/>
    <property type="match status" value="1"/>
</dbReference>
<dbReference type="GO" id="GO:0030313">
    <property type="term" value="C:cell envelope"/>
    <property type="evidence" value="ECO:0007669"/>
    <property type="project" value="UniProtKB-SubCell"/>
</dbReference>
<dbReference type="Pfam" id="PF08534">
    <property type="entry name" value="Redoxin"/>
    <property type="match status" value="1"/>
</dbReference>
<keyword evidence="3" id="KW-1015">Disulfide bond</keyword>
<evidence type="ECO:0000259" key="6">
    <source>
        <dbReference type="PROSITE" id="PS51352"/>
    </source>
</evidence>
<dbReference type="InterPro" id="IPR050553">
    <property type="entry name" value="Thioredoxin_ResA/DsbE_sf"/>
</dbReference>
<feature type="domain" description="Thioredoxin" evidence="6">
    <location>
        <begin position="240"/>
        <end position="379"/>
    </location>
</feature>
<keyword evidence="8" id="KW-1185">Reference proteome</keyword>
<evidence type="ECO:0000313" key="7">
    <source>
        <dbReference type="EMBL" id="NML64481.1"/>
    </source>
</evidence>
<dbReference type="InterPro" id="IPR036249">
    <property type="entry name" value="Thioredoxin-like_sf"/>
</dbReference>
<keyword evidence="4" id="KW-0676">Redox-active center</keyword>
<comment type="caution">
    <text evidence="7">The sequence shown here is derived from an EMBL/GenBank/DDBJ whole genome shotgun (WGS) entry which is preliminary data.</text>
</comment>
<evidence type="ECO:0000256" key="3">
    <source>
        <dbReference type="ARBA" id="ARBA00023157"/>
    </source>
</evidence>
<dbReference type="GO" id="GO:0017004">
    <property type="term" value="P:cytochrome complex assembly"/>
    <property type="evidence" value="ECO:0007669"/>
    <property type="project" value="UniProtKB-KW"/>
</dbReference>
<feature type="signal peptide" evidence="5">
    <location>
        <begin position="1"/>
        <end position="22"/>
    </location>
</feature>
<dbReference type="PANTHER" id="PTHR42852">
    <property type="entry name" value="THIOL:DISULFIDE INTERCHANGE PROTEIN DSBE"/>
    <property type="match status" value="1"/>
</dbReference>
<dbReference type="EMBL" id="JABBGH010000001">
    <property type="protein sequence ID" value="NML64481.1"/>
    <property type="molecule type" value="Genomic_DNA"/>
</dbReference>
<dbReference type="InterPro" id="IPR013766">
    <property type="entry name" value="Thioredoxin_domain"/>
</dbReference>
<dbReference type="InterPro" id="IPR013740">
    <property type="entry name" value="Redoxin"/>
</dbReference>
<dbReference type="RefSeq" id="WP_169529776.1">
    <property type="nucleotide sequence ID" value="NZ_JABBGH010000001.1"/>
</dbReference>
<dbReference type="Proteomes" id="UP000559626">
    <property type="component" value="Unassembled WGS sequence"/>
</dbReference>
<evidence type="ECO:0000256" key="2">
    <source>
        <dbReference type="ARBA" id="ARBA00022748"/>
    </source>
</evidence>
<evidence type="ECO:0000313" key="8">
    <source>
        <dbReference type="Proteomes" id="UP000559626"/>
    </source>
</evidence>
<sequence length="380" mass="41110">MRNVRLLALSLLLGMGNLSRPAAGQTAREVLAKYQARLQAAPLIGYTVQRIDTFGNGDSWNHRGRAVLQRRAGSKLLGAAFRVSQVDNAATYYYNGNVGFELDDKAKTFELAAAPYAPSVLGSPAGQMLVEELLAIDSTYQSVTYQPVPGGGGTLHLRYPDKPQADVLNQHTYLVLDAATGLPRTVRTTMVRSGRRWTTTKLLTDLRLNAPADAAYLQQPDFLTTYAAELPAPPPAPTPTLVAQPAPAFELRSFAQALVKLSSYRGKVVLLDFWETSCAPCIGSMPHVQRLQDEHLGKLVVLGILLDTDAADTERAKGILQRQHARYINLVGTAAIARTYRVDSFPRYYVIGKDGRVAATHAGGGNLEELAAAVKAALAE</sequence>
<feature type="chain" id="PRO_5031435647" evidence="5">
    <location>
        <begin position="23"/>
        <end position="380"/>
    </location>
</feature>
<reference evidence="7 8" key="1">
    <citation type="submission" date="2020-04" db="EMBL/GenBank/DDBJ databases">
        <title>Hymenobacter polaris sp. nov., isolated from Arctic soil.</title>
        <authorList>
            <person name="Dahal R.H."/>
        </authorList>
    </citation>
    <scope>NUCLEOTIDE SEQUENCE [LARGE SCALE GENOMIC DNA]</scope>
    <source>
        <strain evidence="7 8">RP-2-7</strain>
    </source>
</reference>
<keyword evidence="2" id="KW-0201">Cytochrome c-type biogenesis</keyword>
<organism evidence="7 8">
    <name type="scientific">Hymenobacter polaris</name>
    <dbReference type="NCBI Taxonomy" id="2682546"/>
    <lineage>
        <taxon>Bacteria</taxon>
        <taxon>Pseudomonadati</taxon>
        <taxon>Bacteroidota</taxon>
        <taxon>Cytophagia</taxon>
        <taxon>Cytophagales</taxon>
        <taxon>Hymenobacteraceae</taxon>
        <taxon>Hymenobacter</taxon>
    </lineage>
</organism>
<proteinExistence type="predicted"/>